<protein>
    <recommendedName>
        <fullName evidence="4">Nitrogen fixation protein FixH</fullName>
    </recommendedName>
</protein>
<reference evidence="2 3" key="1">
    <citation type="journal article" date="2013" name="Int. J. Syst. Evol. Microbiol.">
        <title>Marinicauda pacifica gen. nov., sp. nov., a prosthecate alphaproteobacterium of the family Hyphomonadaceae isolated from deep seawater.</title>
        <authorList>
            <person name="Zhang X.Y."/>
            <person name="Li G.W."/>
            <person name="Wang C.S."/>
            <person name="Zhang Y.J."/>
            <person name="Xu X.W."/>
            <person name="Li H."/>
            <person name="Liu A."/>
            <person name="Liu C."/>
            <person name="Xie B.B."/>
            <person name="Qin Q.L."/>
            <person name="Xu Z."/>
            <person name="Chen X.L."/>
            <person name="Zhou B.C."/>
            <person name="Zhang Y.Z."/>
        </authorList>
    </citation>
    <scope>NUCLEOTIDE SEQUENCE [LARGE SCALE GENOMIC DNA]</scope>
    <source>
        <strain evidence="2 3">P-1 km-3</strain>
    </source>
</reference>
<proteinExistence type="predicted"/>
<keyword evidence="1" id="KW-0812">Transmembrane</keyword>
<evidence type="ECO:0008006" key="4">
    <source>
        <dbReference type="Google" id="ProtNLM"/>
    </source>
</evidence>
<dbReference type="EMBL" id="SRXV01000002">
    <property type="protein sequence ID" value="TGY93234.1"/>
    <property type="molecule type" value="Genomic_DNA"/>
</dbReference>
<accession>A0A4S2HBD6</accession>
<comment type="caution">
    <text evidence="2">The sequence shown here is derived from an EMBL/GenBank/DDBJ whole genome shotgun (WGS) entry which is preliminary data.</text>
</comment>
<feature type="transmembrane region" description="Helical" evidence="1">
    <location>
        <begin position="20"/>
        <end position="44"/>
    </location>
</feature>
<name>A0A4S2HBD6_9PROT</name>
<gene>
    <name evidence="2" type="ORF">E5162_09260</name>
</gene>
<organism evidence="2 3">
    <name type="scientific">Marinicauda pacifica</name>
    <dbReference type="NCBI Taxonomy" id="1133559"/>
    <lineage>
        <taxon>Bacteria</taxon>
        <taxon>Pseudomonadati</taxon>
        <taxon>Pseudomonadota</taxon>
        <taxon>Alphaproteobacteria</taxon>
        <taxon>Maricaulales</taxon>
        <taxon>Maricaulaceae</taxon>
        <taxon>Marinicauda</taxon>
    </lineage>
</organism>
<dbReference type="Proteomes" id="UP000305451">
    <property type="component" value="Unassembled WGS sequence"/>
</dbReference>
<dbReference type="InterPro" id="IPR008620">
    <property type="entry name" value="FixH"/>
</dbReference>
<dbReference type="RefSeq" id="WP_135944953.1">
    <property type="nucleotide sequence ID" value="NZ_BMEI01000002.1"/>
</dbReference>
<keyword evidence="1" id="KW-1133">Transmembrane helix</keyword>
<dbReference type="Pfam" id="PF05751">
    <property type="entry name" value="FixH"/>
    <property type="match status" value="1"/>
</dbReference>
<dbReference type="OrthoDB" id="1495896at2"/>
<evidence type="ECO:0000313" key="2">
    <source>
        <dbReference type="EMBL" id="TGY93234.1"/>
    </source>
</evidence>
<evidence type="ECO:0000313" key="3">
    <source>
        <dbReference type="Proteomes" id="UP000305451"/>
    </source>
</evidence>
<keyword evidence="1" id="KW-0472">Membrane</keyword>
<sequence length="164" mass="18607">MTTDNYVDREPPRFVIKGHHVLFGLIGFFGVTIAVNVLFITLALRTFSGEDTPRSYVQGLEYNEVIEARRMQAEIGWQAAVNLEDEQVFVALESAEGEPVSGVFLEGRLRHPADTALDRPLAFHEREPGVYVAEARDLPEGVWILTAQVDGARPFEMEHRLWRR</sequence>
<evidence type="ECO:0000256" key="1">
    <source>
        <dbReference type="SAM" id="Phobius"/>
    </source>
</evidence>
<keyword evidence="3" id="KW-1185">Reference proteome</keyword>
<dbReference type="AlphaFoldDB" id="A0A4S2HBD6"/>